<evidence type="ECO:0000256" key="1">
    <source>
        <dbReference type="SAM" id="MobiDB-lite"/>
    </source>
</evidence>
<feature type="compositionally biased region" description="Basic and acidic residues" evidence="1">
    <location>
        <begin position="256"/>
        <end position="265"/>
    </location>
</feature>
<dbReference type="AlphaFoldDB" id="A0ABC8UMX2"/>
<dbReference type="PANTHER" id="PTHR33167:SF33">
    <property type="entry name" value="MYB-CC TYPE TRANSCRIPTION FACTOR LHEQLE-CONTAINING DOMAIN-CONTAINING PROTEIN"/>
    <property type="match status" value="1"/>
</dbReference>
<dbReference type="EMBL" id="CAUOFW020008324">
    <property type="protein sequence ID" value="CAK9182376.1"/>
    <property type="molecule type" value="Genomic_DNA"/>
</dbReference>
<reference evidence="2 3" key="1">
    <citation type="submission" date="2024-02" db="EMBL/GenBank/DDBJ databases">
        <authorList>
            <person name="Vignale AGUSTIN F."/>
            <person name="Sosa J E."/>
            <person name="Modenutti C."/>
        </authorList>
    </citation>
    <scope>NUCLEOTIDE SEQUENCE [LARGE SCALE GENOMIC DNA]</scope>
</reference>
<feature type="compositionally biased region" description="Basic and acidic residues" evidence="1">
    <location>
        <begin position="191"/>
        <end position="201"/>
    </location>
</feature>
<protein>
    <submittedName>
        <fullName evidence="2">Uncharacterized protein</fullName>
    </submittedName>
</protein>
<proteinExistence type="predicted"/>
<dbReference type="PANTHER" id="PTHR33167">
    <property type="entry name" value="TRANSCRIPTION FACTOR, PUTATIVE (DUF863)-RELATED"/>
    <property type="match status" value="1"/>
</dbReference>
<feature type="region of interest" description="Disordered" evidence="1">
    <location>
        <begin position="126"/>
        <end position="153"/>
    </location>
</feature>
<gene>
    <name evidence="2" type="ORF">ILEXP_LOCUS52519</name>
</gene>
<feature type="region of interest" description="Disordered" evidence="1">
    <location>
        <begin position="175"/>
        <end position="208"/>
    </location>
</feature>
<accession>A0ABC8UMX2</accession>
<feature type="compositionally biased region" description="Polar residues" evidence="1">
    <location>
        <begin position="266"/>
        <end position="277"/>
    </location>
</feature>
<feature type="compositionally biased region" description="Basic and acidic residues" evidence="1">
    <location>
        <begin position="131"/>
        <end position="144"/>
    </location>
</feature>
<evidence type="ECO:0000313" key="3">
    <source>
        <dbReference type="Proteomes" id="UP001642360"/>
    </source>
</evidence>
<sequence length="277" mass="31683">MGTKFLFLIDQLATSGNHHFWASHLDVWDYLRDIVLENSLRRPRPGLERFQNLMERMLEPHTIESLKRTMLMHEEIFKHQVRELHRLYSVQRMLMDELKNAMKPTRIWVGITGSSINHSHFVNQTQPVESHGCDPHLSVRDDQRSRKRSGSCSGDALRMTKGFVLERPVEDDISGGISAIEDGQAGPSCQRPRENSKTHVDGDEEESEVELTLSIGRPTSKNNRSKVHQQHCSLQLGDSQSNHNEFMELDSFASIKPDRGEEHNDLNNGAGQRRGTQ</sequence>
<comment type="caution">
    <text evidence="2">The sequence shown here is derived from an EMBL/GenBank/DDBJ whole genome shotgun (WGS) entry which is preliminary data.</text>
</comment>
<dbReference type="Proteomes" id="UP001642360">
    <property type="component" value="Unassembled WGS sequence"/>
</dbReference>
<name>A0ABC8UMX2_9AQUA</name>
<evidence type="ECO:0000313" key="2">
    <source>
        <dbReference type="EMBL" id="CAK9182376.1"/>
    </source>
</evidence>
<keyword evidence="3" id="KW-1185">Reference proteome</keyword>
<organism evidence="2 3">
    <name type="scientific">Ilex paraguariensis</name>
    <name type="common">yerba mate</name>
    <dbReference type="NCBI Taxonomy" id="185542"/>
    <lineage>
        <taxon>Eukaryota</taxon>
        <taxon>Viridiplantae</taxon>
        <taxon>Streptophyta</taxon>
        <taxon>Embryophyta</taxon>
        <taxon>Tracheophyta</taxon>
        <taxon>Spermatophyta</taxon>
        <taxon>Magnoliopsida</taxon>
        <taxon>eudicotyledons</taxon>
        <taxon>Gunneridae</taxon>
        <taxon>Pentapetalae</taxon>
        <taxon>asterids</taxon>
        <taxon>campanulids</taxon>
        <taxon>Aquifoliales</taxon>
        <taxon>Aquifoliaceae</taxon>
        <taxon>Ilex</taxon>
    </lineage>
</organism>
<feature type="region of interest" description="Disordered" evidence="1">
    <location>
        <begin position="237"/>
        <end position="277"/>
    </location>
</feature>